<feature type="domain" description="Methyl-accepting transducer" evidence="13">
    <location>
        <begin position="267"/>
        <end position="496"/>
    </location>
</feature>
<evidence type="ECO:0000256" key="7">
    <source>
        <dbReference type="ARBA" id="ARBA00022989"/>
    </source>
</evidence>
<dbReference type="CDD" id="cd11386">
    <property type="entry name" value="MCP_signal"/>
    <property type="match status" value="1"/>
</dbReference>
<dbReference type="CDD" id="cd06225">
    <property type="entry name" value="HAMP"/>
    <property type="match status" value="1"/>
</dbReference>
<name>A0A4Y9SU83_9BURK</name>
<evidence type="ECO:0000256" key="5">
    <source>
        <dbReference type="ARBA" id="ARBA00022519"/>
    </source>
</evidence>
<sequence length="529" mass="55752">MLRDVTIKSRLIFVIGFLSCLLIAGGVIGLTSLYFANDSLKANYEHRLVPMTQLDRVVWLIERTRLDVAEAAQDDSTDASAQLDSAEKALAEIDSSWKAYTASVGADERALVGALSDKYRAFESEGLKPAIAALRAHEVARAREIARGPLRQLAGPVRDGINALIQFELKAARTEFESNQAIYRIVFISCSSGILLGVLLSTAIGVWLVRGISGPLGQAVSVAKCVAAGDLTQQIEVSSRDETGQLMQALKDMNESLVRIVTEVRTGADTIASASGQIASGNQDLAGRTDQQAASLEKTASSMEELTSTVKQNSDHAYEASQSIESASQVALRGGEVVARVVETMGSINASSKRIVDIIGVIDSIAFQTNILALNAAVEAARAGEQGRGFAVVAGEVRHLAQRSAAAAKEIKDLIGDSVQKVEDGARLVDEAGATMSEIVNSVEHATQLMNGIATASREQTLGIEQVNQAIGHMDAVTQQNTALVDQAAAAAGSLEQQARKLSGVVSVFKLQAATPGHAAAGAPRRRPG</sequence>
<keyword evidence="7 12" id="KW-1133">Transmembrane helix</keyword>
<dbReference type="RefSeq" id="WP_135205343.1">
    <property type="nucleotide sequence ID" value="NZ_SPVF01000011.1"/>
</dbReference>
<evidence type="ECO:0000256" key="9">
    <source>
        <dbReference type="ARBA" id="ARBA00023224"/>
    </source>
</evidence>
<accession>A0A4Y9SU83</accession>
<dbReference type="Proteomes" id="UP000298438">
    <property type="component" value="Unassembled WGS sequence"/>
</dbReference>
<dbReference type="Pfam" id="PF02203">
    <property type="entry name" value="TarH"/>
    <property type="match status" value="1"/>
</dbReference>
<evidence type="ECO:0000256" key="6">
    <source>
        <dbReference type="ARBA" id="ARBA00022692"/>
    </source>
</evidence>
<evidence type="ECO:0000256" key="8">
    <source>
        <dbReference type="ARBA" id="ARBA00023136"/>
    </source>
</evidence>
<evidence type="ECO:0000256" key="10">
    <source>
        <dbReference type="ARBA" id="ARBA00029447"/>
    </source>
</evidence>
<dbReference type="GO" id="GO:0005886">
    <property type="term" value="C:plasma membrane"/>
    <property type="evidence" value="ECO:0007669"/>
    <property type="project" value="UniProtKB-SubCell"/>
</dbReference>
<keyword evidence="2" id="KW-1003">Cell membrane</keyword>
<dbReference type="GO" id="GO:0004888">
    <property type="term" value="F:transmembrane signaling receptor activity"/>
    <property type="evidence" value="ECO:0007669"/>
    <property type="project" value="InterPro"/>
</dbReference>
<evidence type="ECO:0000313" key="15">
    <source>
        <dbReference type="EMBL" id="TFW29988.1"/>
    </source>
</evidence>
<comment type="caution">
    <text evidence="15">The sequence shown here is derived from an EMBL/GenBank/DDBJ whole genome shotgun (WGS) entry which is preliminary data.</text>
</comment>
<dbReference type="SMART" id="SM00283">
    <property type="entry name" value="MA"/>
    <property type="match status" value="1"/>
</dbReference>
<evidence type="ECO:0000256" key="1">
    <source>
        <dbReference type="ARBA" id="ARBA00004429"/>
    </source>
</evidence>
<keyword evidence="16" id="KW-1185">Reference proteome</keyword>
<dbReference type="GO" id="GO:0007165">
    <property type="term" value="P:signal transduction"/>
    <property type="evidence" value="ECO:0007669"/>
    <property type="project" value="UniProtKB-KW"/>
</dbReference>
<dbReference type="OrthoDB" id="8982326at2"/>
<dbReference type="PRINTS" id="PR00260">
    <property type="entry name" value="CHEMTRNSDUCR"/>
</dbReference>
<dbReference type="InterPro" id="IPR003660">
    <property type="entry name" value="HAMP_dom"/>
</dbReference>
<dbReference type="InterPro" id="IPR003122">
    <property type="entry name" value="Tar_rcpt_lig-bd"/>
</dbReference>
<evidence type="ECO:0000259" key="13">
    <source>
        <dbReference type="PROSITE" id="PS50111"/>
    </source>
</evidence>
<proteinExistence type="inferred from homology"/>
<dbReference type="SMART" id="SM00304">
    <property type="entry name" value="HAMP"/>
    <property type="match status" value="1"/>
</dbReference>
<dbReference type="Pfam" id="PF00015">
    <property type="entry name" value="MCPsignal"/>
    <property type="match status" value="1"/>
</dbReference>
<evidence type="ECO:0000256" key="2">
    <source>
        <dbReference type="ARBA" id="ARBA00022475"/>
    </source>
</evidence>
<dbReference type="PANTHER" id="PTHR43531:SF14">
    <property type="entry name" value="METHYL-ACCEPTING CHEMOTAXIS PROTEIN I-RELATED"/>
    <property type="match status" value="1"/>
</dbReference>
<dbReference type="AlphaFoldDB" id="A0A4Y9SU83"/>
<dbReference type="Gene3D" id="1.10.287.950">
    <property type="entry name" value="Methyl-accepting chemotaxis protein"/>
    <property type="match status" value="1"/>
</dbReference>
<feature type="transmembrane region" description="Helical" evidence="12">
    <location>
        <begin position="182"/>
        <end position="209"/>
    </location>
</feature>
<keyword evidence="8 12" id="KW-0472">Membrane</keyword>
<evidence type="ECO:0000256" key="11">
    <source>
        <dbReference type="PROSITE-ProRule" id="PRU00284"/>
    </source>
</evidence>
<dbReference type="InterPro" id="IPR004090">
    <property type="entry name" value="Chemotax_Me-accpt_rcpt"/>
</dbReference>
<dbReference type="Pfam" id="PF00672">
    <property type="entry name" value="HAMP"/>
    <property type="match status" value="1"/>
</dbReference>
<dbReference type="GO" id="GO:0006935">
    <property type="term" value="P:chemotaxis"/>
    <property type="evidence" value="ECO:0007669"/>
    <property type="project" value="UniProtKB-KW"/>
</dbReference>
<dbReference type="InterPro" id="IPR051310">
    <property type="entry name" value="MCP_chemotaxis"/>
</dbReference>
<protein>
    <submittedName>
        <fullName evidence="15">HAMP domain-containing protein</fullName>
    </submittedName>
</protein>
<dbReference type="EMBL" id="SPVF01000011">
    <property type="protein sequence ID" value="TFW29988.1"/>
    <property type="molecule type" value="Genomic_DNA"/>
</dbReference>
<gene>
    <name evidence="15" type="ORF">E4L96_00815</name>
</gene>
<dbReference type="PROSITE" id="PS50885">
    <property type="entry name" value="HAMP"/>
    <property type="match status" value="1"/>
</dbReference>
<evidence type="ECO:0000313" key="16">
    <source>
        <dbReference type="Proteomes" id="UP000298438"/>
    </source>
</evidence>
<evidence type="ECO:0000256" key="4">
    <source>
        <dbReference type="ARBA" id="ARBA00022500"/>
    </source>
</evidence>
<dbReference type="PROSITE" id="PS50111">
    <property type="entry name" value="CHEMOTAXIS_TRANSDUC_2"/>
    <property type="match status" value="1"/>
</dbReference>
<keyword evidence="5" id="KW-0997">Cell inner membrane</keyword>
<dbReference type="PANTHER" id="PTHR43531">
    <property type="entry name" value="PROTEIN ICFG"/>
    <property type="match status" value="1"/>
</dbReference>
<dbReference type="InterPro" id="IPR004089">
    <property type="entry name" value="MCPsignal_dom"/>
</dbReference>
<evidence type="ECO:0000259" key="14">
    <source>
        <dbReference type="PROSITE" id="PS50885"/>
    </source>
</evidence>
<feature type="transmembrane region" description="Helical" evidence="12">
    <location>
        <begin position="12"/>
        <end position="36"/>
    </location>
</feature>
<feature type="non-terminal residue" evidence="15">
    <location>
        <position position="529"/>
    </location>
</feature>
<evidence type="ECO:0000256" key="12">
    <source>
        <dbReference type="SAM" id="Phobius"/>
    </source>
</evidence>
<feature type="domain" description="HAMP" evidence="14">
    <location>
        <begin position="210"/>
        <end position="262"/>
    </location>
</feature>
<keyword evidence="6 12" id="KW-0812">Transmembrane</keyword>
<keyword evidence="4" id="KW-0145">Chemotaxis</keyword>
<comment type="subcellular location">
    <subcellularLocation>
        <location evidence="1">Cell inner membrane</location>
        <topology evidence="1">Multi-pass membrane protein</topology>
    </subcellularLocation>
</comment>
<organism evidence="15 16">
    <name type="scientific">Zemynaea arenosa</name>
    <dbReference type="NCBI Taxonomy" id="2561931"/>
    <lineage>
        <taxon>Bacteria</taxon>
        <taxon>Pseudomonadati</taxon>
        <taxon>Pseudomonadota</taxon>
        <taxon>Betaproteobacteria</taxon>
        <taxon>Burkholderiales</taxon>
        <taxon>Oxalobacteraceae</taxon>
        <taxon>Telluria group</taxon>
        <taxon>Zemynaea</taxon>
    </lineage>
</organism>
<keyword evidence="3" id="KW-0488">Methylation</keyword>
<dbReference type="SUPFAM" id="SSF58104">
    <property type="entry name" value="Methyl-accepting chemotaxis protein (MCP) signaling domain"/>
    <property type="match status" value="1"/>
</dbReference>
<comment type="similarity">
    <text evidence="10">Belongs to the methyl-accepting chemotaxis (MCP) protein family.</text>
</comment>
<dbReference type="FunFam" id="1.10.287.950:FF:000001">
    <property type="entry name" value="Methyl-accepting chemotaxis sensory transducer"/>
    <property type="match status" value="1"/>
</dbReference>
<reference evidence="15 16" key="1">
    <citation type="submission" date="2019-03" db="EMBL/GenBank/DDBJ databases">
        <title>Draft Genome Sequence of Massilia arenosa sp. nov., a Novel Massilia Species Isolated from a Sandy-loam Maize Soil.</title>
        <authorList>
            <person name="Raths R."/>
            <person name="Peta V."/>
            <person name="Bucking H."/>
        </authorList>
    </citation>
    <scope>NUCLEOTIDE SEQUENCE [LARGE SCALE GENOMIC DNA]</scope>
    <source>
        <strain evidence="15 16">MC02</strain>
    </source>
</reference>
<keyword evidence="9 11" id="KW-0807">Transducer</keyword>
<evidence type="ECO:0000256" key="3">
    <source>
        <dbReference type="ARBA" id="ARBA00022481"/>
    </source>
</evidence>
<dbReference type="Gene3D" id="1.20.120.30">
    <property type="entry name" value="Aspartate receptor, ligand-binding domain"/>
    <property type="match status" value="1"/>
</dbReference>